<dbReference type="Gene3D" id="3.30.70.3290">
    <property type="match status" value="1"/>
</dbReference>
<dbReference type="EMBL" id="JACCJC010000124">
    <property type="protein sequence ID" value="KAF6223891.1"/>
    <property type="molecule type" value="Genomic_DNA"/>
</dbReference>
<evidence type="ECO:0000256" key="1">
    <source>
        <dbReference type="ARBA" id="ARBA00022450"/>
    </source>
</evidence>
<dbReference type="Proteomes" id="UP000578531">
    <property type="component" value="Unassembled WGS sequence"/>
</dbReference>
<evidence type="ECO:0000259" key="3">
    <source>
        <dbReference type="Pfam" id="PF16197"/>
    </source>
</evidence>
<accession>A0A8H6CIP8</accession>
<dbReference type="Pfam" id="PF16197">
    <property type="entry name" value="KAsynt_C_assoc"/>
    <property type="match status" value="1"/>
</dbReference>
<evidence type="ECO:0000313" key="5">
    <source>
        <dbReference type="Proteomes" id="UP000578531"/>
    </source>
</evidence>
<gene>
    <name evidence="4" type="ORF">HO173_013074</name>
</gene>
<proteinExistence type="predicted"/>
<dbReference type="RefSeq" id="XP_037158203.1">
    <property type="nucleotide sequence ID" value="XM_037314903.1"/>
</dbReference>
<keyword evidence="5" id="KW-1185">Reference proteome</keyword>
<keyword evidence="2" id="KW-0597">Phosphoprotein</keyword>
<sequence length="209" mass="22386">MMQYKTIPKQANFVSLNPRIKASASGEIIVPKVTQSWTAQRHVALVNNYGAAGSNVALVLRAHSNPLSSSAPETTLGTQDCPSSSSVVSPILLSARTVNGLQSYMDKLKSYLPKVETSLGSVAYKIARSHNSSFEHRIAFIAADVKSAISVLNSSSATTDGIAIRTAKNPVVLCFGGQTSCNVSVSIELYERCDLFRTRLVRTASSSKF</sequence>
<evidence type="ECO:0000256" key="2">
    <source>
        <dbReference type="ARBA" id="ARBA00022553"/>
    </source>
</evidence>
<keyword evidence="1" id="KW-0596">Phosphopantetheine</keyword>
<organism evidence="4 5">
    <name type="scientific">Letharia columbiana</name>
    <dbReference type="NCBI Taxonomy" id="112416"/>
    <lineage>
        <taxon>Eukaryota</taxon>
        <taxon>Fungi</taxon>
        <taxon>Dikarya</taxon>
        <taxon>Ascomycota</taxon>
        <taxon>Pezizomycotina</taxon>
        <taxon>Lecanoromycetes</taxon>
        <taxon>OSLEUM clade</taxon>
        <taxon>Lecanoromycetidae</taxon>
        <taxon>Lecanorales</taxon>
        <taxon>Lecanorineae</taxon>
        <taxon>Parmeliaceae</taxon>
        <taxon>Letharia</taxon>
    </lineage>
</organism>
<dbReference type="Gene3D" id="3.40.47.10">
    <property type="match status" value="1"/>
</dbReference>
<feature type="domain" description="Polyketide synthase C-terminal extension" evidence="3">
    <location>
        <begin position="17"/>
        <end position="137"/>
    </location>
</feature>
<dbReference type="GO" id="GO:0004312">
    <property type="term" value="F:fatty acid synthase activity"/>
    <property type="evidence" value="ECO:0007669"/>
    <property type="project" value="TreeGrafter"/>
</dbReference>
<dbReference type="InterPro" id="IPR050091">
    <property type="entry name" value="PKS_NRPS_Biosynth_Enz"/>
</dbReference>
<dbReference type="InterPro" id="IPR001227">
    <property type="entry name" value="Ac_transferase_dom_sf"/>
</dbReference>
<dbReference type="Gene3D" id="3.40.366.10">
    <property type="entry name" value="Malonyl-Coenzyme A Acyl Carrier Protein, domain 2"/>
    <property type="match status" value="1"/>
</dbReference>
<dbReference type="OrthoDB" id="329835at2759"/>
<dbReference type="PANTHER" id="PTHR43775:SF21">
    <property type="entry name" value="NON-REDUCING POLYKETIDE SYNTHASE AUSA-RELATED"/>
    <property type="match status" value="1"/>
</dbReference>
<name>A0A8H6CIP8_9LECA</name>
<evidence type="ECO:0000313" key="4">
    <source>
        <dbReference type="EMBL" id="KAF6223891.1"/>
    </source>
</evidence>
<dbReference type="GO" id="GO:0044550">
    <property type="term" value="P:secondary metabolite biosynthetic process"/>
    <property type="evidence" value="ECO:0007669"/>
    <property type="project" value="TreeGrafter"/>
</dbReference>
<dbReference type="GeneID" id="59294706"/>
<dbReference type="AlphaFoldDB" id="A0A8H6CIP8"/>
<reference evidence="4 5" key="1">
    <citation type="journal article" date="2020" name="Genomics">
        <title>Complete, high-quality genomes from long-read metagenomic sequencing of two wolf lichen thalli reveals enigmatic genome architecture.</title>
        <authorList>
            <person name="McKenzie S.K."/>
            <person name="Walston R.F."/>
            <person name="Allen J.L."/>
        </authorList>
    </citation>
    <scope>NUCLEOTIDE SEQUENCE [LARGE SCALE GENOMIC DNA]</scope>
    <source>
        <strain evidence="4">WasteWater2</strain>
    </source>
</reference>
<dbReference type="InterPro" id="IPR016039">
    <property type="entry name" value="Thiolase-like"/>
</dbReference>
<protein>
    <recommendedName>
        <fullName evidence="3">Polyketide synthase C-terminal extension domain-containing protein</fullName>
    </recommendedName>
</protein>
<dbReference type="InterPro" id="IPR032821">
    <property type="entry name" value="PKS_assoc"/>
</dbReference>
<dbReference type="SUPFAM" id="SSF53901">
    <property type="entry name" value="Thiolase-like"/>
    <property type="match status" value="1"/>
</dbReference>
<dbReference type="GO" id="GO:0006633">
    <property type="term" value="P:fatty acid biosynthetic process"/>
    <property type="evidence" value="ECO:0007669"/>
    <property type="project" value="TreeGrafter"/>
</dbReference>
<dbReference type="PANTHER" id="PTHR43775">
    <property type="entry name" value="FATTY ACID SYNTHASE"/>
    <property type="match status" value="1"/>
</dbReference>
<comment type="caution">
    <text evidence="4">The sequence shown here is derived from an EMBL/GenBank/DDBJ whole genome shotgun (WGS) entry which is preliminary data.</text>
</comment>